<dbReference type="PANTHER" id="PTHR11808:SF80">
    <property type="entry name" value="CYSTATHIONINE GAMMA-LYASE"/>
    <property type="match status" value="1"/>
</dbReference>
<comment type="cofactor">
    <cofactor evidence="1 4">
        <name>pyridoxal 5'-phosphate</name>
        <dbReference type="ChEBI" id="CHEBI:597326"/>
    </cofactor>
</comment>
<organism evidence="5 6">
    <name type="scientific">Nitrosomonas communis</name>
    <dbReference type="NCBI Taxonomy" id="44574"/>
    <lineage>
        <taxon>Bacteria</taxon>
        <taxon>Pseudomonadati</taxon>
        <taxon>Pseudomonadota</taxon>
        <taxon>Betaproteobacteria</taxon>
        <taxon>Nitrosomonadales</taxon>
        <taxon>Nitrosomonadaceae</taxon>
        <taxon>Nitrosomonas</taxon>
    </lineage>
</organism>
<name>A0A1I4NFB1_9PROT</name>
<dbReference type="PIRSF" id="PIRSF001434">
    <property type="entry name" value="CGS"/>
    <property type="match status" value="1"/>
</dbReference>
<dbReference type="GO" id="GO:0009086">
    <property type="term" value="P:methionine biosynthetic process"/>
    <property type="evidence" value="ECO:0007669"/>
    <property type="project" value="UniProtKB-ARBA"/>
</dbReference>
<dbReference type="GO" id="GO:0019346">
    <property type="term" value="P:transsulfuration"/>
    <property type="evidence" value="ECO:0007669"/>
    <property type="project" value="InterPro"/>
</dbReference>
<dbReference type="GO" id="GO:0016846">
    <property type="term" value="F:carbon-sulfur lyase activity"/>
    <property type="evidence" value="ECO:0007669"/>
    <property type="project" value="TreeGrafter"/>
</dbReference>
<proteinExistence type="inferred from homology"/>
<dbReference type="GO" id="GO:0030170">
    <property type="term" value="F:pyridoxal phosphate binding"/>
    <property type="evidence" value="ECO:0007669"/>
    <property type="project" value="InterPro"/>
</dbReference>
<keyword evidence="5" id="KW-0456">Lyase</keyword>
<dbReference type="InterPro" id="IPR015421">
    <property type="entry name" value="PyrdxlP-dep_Trfase_major"/>
</dbReference>
<dbReference type="Pfam" id="PF01053">
    <property type="entry name" value="Cys_Met_Meta_PP"/>
    <property type="match status" value="1"/>
</dbReference>
<dbReference type="Gene3D" id="3.90.1150.10">
    <property type="entry name" value="Aspartate Aminotransferase, domain 1"/>
    <property type="match status" value="1"/>
</dbReference>
<dbReference type="Gene3D" id="3.40.640.10">
    <property type="entry name" value="Type I PLP-dependent aspartate aminotransferase-like (Major domain)"/>
    <property type="match status" value="1"/>
</dbReference>
<dbReference type="FunFam" id="3.90.1150.10:FF:000033">
    <property type="entry name" value="Cystathionine gamma-synthase"/>
    <property type="match status" value="1"/>
</dbReference>
<keyword evidence="2 3" id="KW-0663">Pyridoxal phosphate</keyword>
<dbReference type="AlphaFoldDB" id="A0A1I4NFB1"/>
<protein>
    <submittedName>
        <fullName evidence="5">O-acetylhomoserine (Thiol)-lyase/O-succinylhomoserine sulfhydrylase</fullName>
    </submittedName>
</protein>
<feature type="modified residue" description="N6-(pyridoxal phosphate)lysine" evidence="3">
    <location>
        <position position="207"/>
    </location>
</feature>
<dbReference type="InterPro" id="IPR000277">
    <property type="entry name" value="Cys/Met-Metab_PyrdxlP-dep_enz"/>
</dbReference>
<comment type="similarity">
    <text evidence="4">Belongs to the trans-sulfuration enzymes family.</text>
</comment>
<dbReference type="OrthoDB" id="9805807at2"/>
<evidence type="ECO:0000313" key="6">
    <source>
        <dbReference type="Proteomes" id="UP000183287"/>
    </source>
</evidence>
<evidence type="ECO:0000256" key="1">
    <source>
        <dbReference type="ARBA" id="ARBA00001933"/>
    </source>
</evidence>
<dbReference type="RefSeq" id="WP_074904937.1">
    <property type="nucleotide sequence ID" value="NZ_FOUB01000014.1"/>
</dbReference>
<dbReference type="EMBL" id="FOUB01000014">
    <property type="protein sequence ID" value="SFM13997.1"/>
    <property type="molecule type" value="Genomic_DNA"/>
</dbReference>
<evidence type="ECO:0000256" key="3">
    <source>
        <dbReference type="PIRSR" id="PIRSR001434-2"/>
    </source>
</evidence>
<dbReference type="SUPFAM" id="SSF53383">
    <property type="entry name" value="PLP-dependent transferases"/>
    <property type="match status" value="1"/>
</dbReference>
<gene>
    <name evidence="5" type="ORF">SAMN05421863_101478</name>
</gene>
<dbReference type="GO" id="GO:0005737">
    <property type="term" value="C:cytoplasm"/>
    <property type="evidence" value="ECO:0007669"/>
    <property type="project" value="TreeGrafter"/>
</dbReference>
<sequence length="401" mass="43421">MSEYGFNTKAIHAGHEGFKPDAMSTPIYQSVAYPYLDAKEAAEIFSGDRPGFTYGRWDNPTVEVFEKRMAALEHTEGAIAAASGMSAILLLTHHYVSAGDEVVSSNRVYGGTFGLFNVGLRKMGAKVIWVTQPESLEAWAAAITPKTKFLFVETPSNPGLFIADIPALAELARSKNIPLVVDNTICTPALQQPILLGADLVVHSTTKYISGNATSLGGIVCGPKSVVEGIRQNGIRYLGPAMAPFNAWLSLNGLETLALRMERHCENAQAVAEFLEKHPQVNFVNYPGLESNPYHKLIKSQMKGCSSLMSFELKGSYEDATLFIDSVNVFIHATHLGTAKSIVTHPASTTHSAMGETEMRKAGITPSMIRLSVGIEDKADLIADLEQAFEAIVVKKRSGKM</sequence>
<dbReference type="CDD" id="cd00614">
    <property type="entry name" value="CGS_like"/>
    <property type="match status" value="1"/>
</dbReference>
<dbReference type="PANTHER" id="PTHR11808">
    <property type="entry name" value="TRANS-SULFURATION ENZYME FAMILY MEMBER"/>
    <property type="match status" value="1"/>
</dbReference>
<reference evidence="6" key="1">
    <citation type="submission" date="2016-10" db="EMBL/GenBank/DDBJ databases">
        <authorList>
            <person name="Varghese N."/>
            <person name="Submissions S."/>
        </authorList>
    </citation>
    <scope>NUCLEOTIDE SEQUENCE [LARGE SCALE GENOMIC DNA]</scope>
    <source>
        <strain evidence="6">Nm44</strain>
    </source>
</reference>
<evidence type="ECO:0000256" key="4">
    <source>
        <dbReference type="RuleBase" id="RU362118"/>
    </source>
</evidence>
<keyword evidence="6" id="KW-1185">Reference proteome</keyword>
<evidence type="ECO:0000313" key="5">
    <source>
        <dbReference type="EMBL" id="SFM13997.1"/>
    </source>
</evidence>
<accession>A0A1I4NFB1</accession>
<dbReference type="InterPro" id="IPR015422">
    <property type="entry name" value="PyrdxlP-dep_Trfase_small"/>
</dbReference>
<dbReference type="InterPro" id="IPR015424">
    <property type="entry name" value="PyrdxlP-dep_Trfase"/>
</dbReference>
<evidence type="ECO:0000256" key="2">
    <source>
        <dbReference type="ARBA" id="ARBA00022898"/>
    </source>
</evidence>
<dbReference type="FunFam" id="3.40.640.10:FF:000046">
    <property type="entry name" value="Cystathionine gamma-lyase"/>
    <property type="match status" value="1"/>
</dbReference>
<dbReference type="Proteomes" id="UP000183287">
    <property type="component" value="Unassembled WGS sequence"/>
</dbReference>